<feature type="compositionally biased region" description="Low complexity" evidence="1">
    <location>
        <begin position="290"/>
        <end position="304"/>
    </location>
</feature>
<gene>
    <name evidence="2" type="ORF">BU14_0014s0014</name>
</gene>
<evidence type="ECO:0000313" key="2">
    <source>
        <dbReference type="EMBL" id="OSX81460.1"/>
    </source>
</evidence>
<name>A0A1X6PKV2_PORUM</name>
<accession>A0A1X6PKV2</accession>
<feature type="compositionally biased region" description="Low complexity" evidence="1">
    <location>
        <begin position="257"/>
        <end position="269"/>
    </location>
</feature>
<evidence type="ECO:0000313" key="3">
    <source>
        <dbReference type="Proteomes" id="UP000218209"/>
    </source>
</evidence>
<dbReference type="Proteomes" id="UP000218209">
    <property type="component" value="Unassembled WGS sequence"/>
</dbReference>
<feature type="compositionally biased region" description="Acidic residues" evidence="1">
    <location>
        <begin position="399"/>
        <end position="426"/>
    </location>
</feature>
<dbReference type="EMBL" id="KV918761">
    <property type="protein sequence ID" value="OSX81460.1"/>
    <property type="molecule type" value="Genomic_DNA"/>
</dbReference>
<reference evidence="2 3" key="1">
    <citation type="submission" date="2017-03" db="EMBL/GenBank/DDBJ databases">
        <title>WGS assembly of Porphyra umbilicalis.</title>
        <authorList>
            <person name="Brawley S.H."/>
            <person name="Blouin N.A."/>
            <person name="Ficko-Blean E."/>
            <person name="Wheeler G.L."/>
            <person name="Lohr M."/>
            <person name="Goodson H.V."/>
            <person name="Jenkins J.W."/>
            <person name="Blaby-Haas C.E."/>
            <person name="Helliwell K.E."/>
            <person name="Chan C."/>
            <person name="Marriage T."/>
            <person name="Bhattacharya D."/>
            <person name="Klein A.S."/>
            <person name="Badis Y."/>
            <person name="Brodie J."/>
            <person name="Cao Y."/>
            <person name="Collen J."/>
            <person name="Dittami S.M."/>
            <person name="Gachon C.M."/>
            <person name="Green B.R."/>
            <person name="Karpowicz S."/>
            <person name="Kim J.W."/>
            <person name="Kudahl U."/>
            <person name="Lin S."/>
            <person name="Michel G."/>
            <person name="Mittag M."/>
            <person name="Olson B.J."/>
            <person name="Pangilinan J."/>
            <person name="Peng Y."/>
            <person name="Qiu H."/>
            <person name="Shu S."/>
            <person name="Singer J.T."/>
            <person name="Smith A.G."/>
            <person name="Sprecher B.N."/>
            <person name="Wagner V."/>
            <person name="Wang W."/>
            <person name="Wang Z.-Y."/>
            <person name="Yan J."/>
            <person name="Yarish C."/>
            <person name="Zoeuner-Riek S."/>
            <person name="Zhuang Y."/>
            <person name="Zou Y."/>
            <person name="Lindquist E.A."/>
            <person name="Grimwood J."/>
            <person name="Barry K."/>
            <person name="Rokhsar D.S."/>
            <person name="Schmutz J."/>
            <person name="Stiller J.W."/>
            <person name="Grossman A.R."/>
            <person name="Prochnik S.E."/>
        </authorList>
    </citation>
    <scope>NUCLEOTIDE SEQUENCE [LARGE SCALE GENOMIC DNA]</scope>
    <source>
        <strain evidence="2">4086291</strain>
    </source>
</reference>
<feature type="region of interest" description="Disordered" evidence="1">
    <location>
        <begin position="394"/>
        <end position="426"/>
    </location>
</feature>
<keyword evidence="3" id="KW-1185">Reference proteome</keyword>
<proteinExistence type="predicted"/>
<dbReference type="AlphaFoldDB" id="A0A1X6PKV2"/>
<sequence>MYARRLHGKFNFPGGLPEARLMLLKDILTPCNPSKNSGNTLKPLPVHRVLRRAVPRFHRAVLEAASQGFIECVFRMIKVGRKETKGKKKGLWSMTTAEARRCLADMWWISDDVGREGLLAALCAALAKIHGLTGVMVEAAGAQRRYYKVQYSIHVAVGGKVFLALNDMAKYPRFTAAGGNVDEAYRKVWAVCMQLFDGHLQKTNTEYKCLQLLDGDSATRAVVAGMSVIRLQQTRAKIMATCVTGEESSATQTTAEGSAVAAVPPAASGTQRPAVTARLHGAPRGGAGGPPQSSGAAQRAAAAAASRVPAPPPCSSFAVAAAPAAAATFTGATGIRVQATGSAVAGQAVASPDAATAAQVAAAAAASAVEAAAAADAEAVAAAQEAAAASLAAAVAMAADEDGEDDEDAGEDDDDAEDEEEDSDDA</sequence>
<organism evidence="2 3">
    <name type="scientific">Porphyra umbilicalis</name>
    <name type="common">Purple laver</name>
    <name type="synonym">Red alga</name>
    <dbReference type="NCBI Taxonomy" id="2786"/>
    <lineage>
        <taxon>Eukaryota</taxon>
        <taxon>Rhodophyta</taxon>
        <taxon>Bangiophyceae</taxon>
        <taxon>Bangiales</taxon>
        <taxon>Bangiaceae</taxon>
        <taxon>Porphyra</taxon>
    </lineage>
</organism>
<evidence type="ECO:0000256" key="1">
    <source>
        <dbReference type="SAM" id="MobiDB-lite"/>
    </source>
</evidence>
<protein>
    <submittedName>
        <fullName evidence="2">Uncharacterized protein</fullName>
    </submittedName>
</protein>
<feature type="region of interest" description="Disordered" evidence="1">
    <location>
        <begin position="249"/>
        <end position="304"/>
    </location>
</feature>